<evidence type="ECO:0000313" key="3">
    <source>
        <dbReference type="EMBL" id="HFW31502.1"/>
    </source>
</evidence>
<dbReference type="GO" id="GO:0003700">
    <property type="term" value="F:DNA-binding transcription factor activity"/>
    <property type="evidence" value="ECO:0007669"/>
    <property type="project" value="InterPro"/>
</dbReference>
<protein>
    <submittedName>
        <fullName evidence="3">Winged helix-turn-helix domain-containing protein</fullName>
    </submittedName>
</protein>
<dbReference type="InterPro" id="IPR013561">
    <property type="entry name" value="FilR1_middle_dom"/>
</dbReference>
<accession>A0A7C3R845</accession>
<comment type="caution">
    <text evidence="3">The sequence shown here is derived from an EMBL/GenBank/DDBJ whole genome shotgun (WGS) entry which is preliminary data.</text>
</comment>
<evidence type="ECO:0000259" key="1">
    <source>
        <dbReference type="SMART" id="SM00418"/>
    </source>
</evidence>
<dbReference type="InterPro" id="IPR011991">
    <property type="entry name" value="ArsR-like_HTH"/>
</dbReference>
<sequence>MHAFEALACSGQRKMILHFLSDSPKSIKEISELSGMTPPLISKHLKKLVELGFVEKIQSRYSLTDKGYFVYLALEKFRKIAETLDKDPEFWKIHDFSGIPDEFKLRIDEIGNYKILRSGKDEVLKHYKVFASIYTSSEVVRVASAIFFPSHPKMFVEISAKADVEVVVPSKVVNTLKNEYSEELEQYLANGGRVYVNNDVSLTLIVTEKALCMGFFLRNGKYDTESGLLSLDESAIRWGFELYSYFKKCALPAEICY</sequence>
<dbReference type="SUPFAM" id="SSF46785">
    <property type="entry name" value="Winged helix' DNA-binding domain"/>
    <property type="match status" value="1"/>
</dbReference>
<dbReference type="InterPro" id="IPR001845">
    <property type="entry name" value="HTH_ArsR_DNA-bd_dom"/>
</dbReference>
<dbReference type="SMART" id="SM00418">
    <property type="entry name" value="HTH_ARSR"/>
    <property type="match status" value="1"/>
</dbReference>
<dbReference type="InterPro" id="IPR036390">
    <property type="entry name" value="WH_DNA-bd_sf"/>
</dbReference>
<evidence type="ECO:0000259" key="2">
    <source>
        <dbReference type="SMART" id="SM00419"/>
    </source>
</evidence>
<dbReference type="SMART" id="SM00419">
    <property type="entry name" value="HTH_CRP"/>
    <property type="match status" value="1"/>
</dbReference>
<dbReference type="InterPro" id="IPR016490">
    <property type="entry name" value="Tscrpt_reg_HTH_AF0396-typ3"/>
</dbReference>
<feature type="domain" description="HTH arsR-type" evidence="1">
    <location>
        <begin position="2"/>
        <end position="86"/>
    </location>
</feature>
<organism evidence="3">
    <name type="scientific">Archaeoglobus fulgidus</name>
    <dbReference type="NCBI Taxonomy" id="2234"/>
    <lineage>
        <taxon>Archaea</taxon>
        <taxon>Methanobacteriati</taxon>
        <taxon>Methanobacteriota</taxon>
        <taxon>Archaeoglobi</taxon>
        <taxon>Archaeoglobales</taxon>
        <taxon>Archaeoglobaceae</taxon>
        <taxon>Archaeoglobus</taxon>
    </lineage>
</organism>
<dbReference type="InterPro" id="IPR012318">
    <property type="entry name" value="HTH_CRP"/>
</dbReference>
<dbReference type="InterPro" id="IPR036388">
    <property type="entry name" value="WH-like_DNA-bd_sf"/>
</dbReference>
<dbReference type="PIRSF" id="PIRSF006692">
    <property type="entry name" value="TF_HTH_AF0396_prd"/>
    <property type="match status" value="1"/>
</dbReference>
<dbReference type="Gene3D" id="1.10.10.10">
    <property type="entry name" value="Winged helix-like DNA-binding domain superfamily/Winged helix DNA-binding domain"/>
    <property type="match status" value="1"/>
</dbReference>
<dbReference type="GO" id="GO:0003677">
    <property type="term" value="F:DNA binding"/>
    <property type="evidence" value="ECO:0007669"/>
    <property type="project" value="InterPro"/>
</dbReference>
<proteinExistence type="predicted"/>
<dbReference type="EMBL" id="DTLB01000005">
    <property type="protein sequence ID" value="HFW31502.1"/>
    <property type="molecule type" value="Genomic_DNA"/>
</dbReference>
<reference evidence="3" key="1">
    <citation type="journal article" date="2020" name="mSystems">
        <title>Genome- and Community-Level Interaction Insights into Carbon Utilization and Element Cycling Functions of Hydrothermarchaeota in Hydrothermal Sediment.</title>
        <authorList>
            <person name="Zhou Z."/>
            <person name="Liu Y."/>
            <person name="Xu W."/>
            <person name="Pan J."/>
            <person name="Luo Z.H."/>
            <person name="Li M."/>
        </authorList>
    </citation>
    <scope>NUCLEOTIDE SEQUENCE [LARGE SCALE GENOMIC DNA]</scope>
    <source>
        <strain evidence="3">SpSt-87</strain>
    </source>
</reference>
<dbReference type="Pfam" id="PF08350">
    <property type="entry name" value="FilR1_middle"/>
    <property type="match status" value="1"/>
</dbReference>
<name>A0A7C3R845_ARCFL</name>
<gene>
    <name evidence="3" type="ORF">ENW66_00905</name>
</gene>
<dbReference type="CDD" id="cd00090">
    <property type="entry name" value="HTH_ARSR"/>
    <property type="match status" value="1"/>
</dbReference>
<dbReference type="AlphaFoldDB" id="A0A7C3R845"/>
<dbReference type="Pfam" id="PF01022">
    <property type="entry name" value="HTH_5"/>
    <property type="match status" value="1"/>
</dbReference>
<feature type="domain" description="HTH crp-type" evidence="2">
    <location>
        <begin position="11"/>
        <end position="65"/>
    </location>
</feature>